<evidence type="ECO:0000313" key="18">
    <source>
        <dbReference type="Proteomes" id="UP000236291"/>
    </source>
</evidence>
<dbReference type="FunFam" id="3.40.120.10:FF:000010">
    <property type="entry name" value="phosphomannomutase/phosphoglucomutase isoform X1"/>
    <property type="match status" value="1"/>
</dbReference>
<evidence type="ECO:0000256" key="5">
    <source>
        <dbReference type="ARBA" id="ARBA00012728"/>
    </source>
</evidence>
<feature type="domain" description="Alpha-D-phosphohexomutase alpha/beta/alpha" evidence="14">
    <location>
        <begin position="16"/>
        <end position="58"/>
    </location>
</feature>
<evidence type="ECO:0000259" key="16">
    <source>
        <dbReference type="Pfam" id="PF02880"/>
    </source>
</evidence>
<dbReference type="GO" id="GO:0006006">
    <property type="term" value="P:glucose metabolic process"/>
    <property type="evidence" value="ECO:0007669"/>
    <property type="project" value="UniProtKB-KW"/>
</dbReference>
<dbReference type="PANTHER" id="PTHR42946:SF1">
    <property type="entry name" value="PHOSPHOGLUCOMUTASE (ALPHA-D-GLUCOSE-1,6-BISPHOSPHATE-DEPENDENT)"/>
    <property type="match status" value="1"/>
</dbReference>
<comment type="caution">
    <text evidence="17">The sequence shown here is derived from an EMBL/GenBank/DDBJ whole genome shotgun (WGS) entry which is preliminary data.</text>
</comment>
<dbReference type="AlphaFoldDB" id="A0A2K3PFR9"/>
<evidence type="ECO:0000256" key="4">
    <source>
        <dbReference type="ARBA" id="ARBA00011245"/>
    </source>
</evidence>
<gene>
    <name evidence="17" type="ORF">L195_g010806</name>
</gene>
<dbReference type="InterPro" id="IPR036900">
    <property type="entry name" value="A-D-PHexomutase_C_sf"/>
</dbReference>
<evidence type="ECO:0000256" key="1">
    <source>
        <dbReference type="ARBA" id="ARBA00000443"/>
    </source>
</evidence>
<keyword evidence="8" id="KW-0479">Metal-binding</keyword>
<dbReference type="GO" id="GO:0004615">
    <property type="term" value="F:phosphomannomutase activity"/>
    <property type="evidence" value="ECO:0007669"/>
    <property type="project" value="TreeGrafter"/>
</dbReference>
<evidence type="ECO:0000256" key="2">
    <source>
        <dbReference type="ARBA" id="ARBA00001946"/>
    </source>
</evidence>
<dbReference type="Proteomes" id="UP000236291">
    <property type="component" value="Unassembled WGS sequence"/>
</dbReference>
<reference evidence="17 18" key="2">
    <citation type="journal article" date="2017" name="Front. Plant Sci.">
        <title>Gene Classification and Mining of Molecular Markers Useful in Red Clover (Trifolium pratense) Breeding.</title>
        <authorList>
            <person name="Istvanek J."/>
            <person name="Dluhosova J."/>
            <person name="Dluhos P."/>
            <person name="Patkova L."/>
            <person name="Nedelnik J."/>
            <person name="Repkova J."/>
        </authorList>
    </citation>
    <scope>NUCLEOTIDE SEQUENCE [LARGE SCALE GENOMIC DNA]</scope>
    <source>
        <strain evidence="18">cv. Tatra</strain>
        <tissue evidence="17">Young leaves</tissue>
    </source>
</reference>
<dbReference type="STRING" id="57577.A0A2K3PFR9"/>
<dbReference type="PRINTS" id="PR00509">
    <property type="entry name" value="PGMPMM"/>
</dbReference>
<comment type="catalytic activity">
    <reaction evidence="13">
        <text>O-phospho-L-seryl-[protein] + alpha-D-glucose 1-phosphate = alpha-D-glucose 1,6-bisphosphate + L-seryl-[protein]</text>
        <dbReference type="Rhea" id="RHEA:68748"/>
        <dbReference type="Rhea" id="RHEA-COMP:9863"/>
        <dbReference type="Rhea" id="RHEA-COMP:11604"/>
        <dbReference type="ChEBI" id="CHEBI:29999"/>
        <dbReference type="ChEBI" id="CHEBI:58392"/>
        <dbReference type="ChEBI" id="CHEBI:58601"/>
        <dbReference type="ChEBI" id="CHEBI:83421"/>
    </reaction>
</comment>
<dbReference type="InterPro" id="IPR050060">
    <property type="entry name" value="Phosphoglucosamine_mutase"/>
</dbReference>
<dbReference type="Gene3D" id="3.40.120.10">
    <property type="entry name" value="Alpha-D-Glucose-1,6-Bisphosphate, subunit A, domain 3"/>
    <property type="match status" value="3"/>
</dbReference>
<evidence type="ECO:0000256" key="10">
    <source>
        <dbReference type="ARBA" id="ARBA00023235"/>
    </source>
</evidence>
<evidence type="ECO:0000256" key="3">
    <source>
        <dbReference type="ARBA" id="ARBA00010231"/>
    </source>
</evidence>
<comment type="catalytic activity">
    <reaction evidence="12">
        <text>alpha-D-glucose 1,6-bisphosphate + L-seryl-[protein] = O-phospho-L-seryl-[protein] + alpha-D-glucose 6-phosphate</text>
        <dbReference type="Rhea" id="RHEA:68752"/>
        <dbReference type="Rhea" id="RHEA-COMP:9863"/>
        <dbReference type="Rhea" id="RHEA-COMP:11604"/>
        <dbReference type="ChEBI" id="CHEBI:29999"/>
        <dbReference type="ChEBI" id="CHEBI:58225"/>
        <dbReference type="ChEBI" id="CHEBI:58392"/>
        <dbReference type="ChEBI" id="CHEBI:83421"/>
    </reaction>
</comment>
<protein>
    <recommendedName>
        <fullName evidence="5">phosphoglucomutase (alpha-D-glucose-1,6-bisphosphate-dependent)</fullName>
        <ecNumber evidence="5">5.4.2.2</ecNumber>
    </recommendedName>
</protein>
<evidence type="ECO:0000256" key="9">
    <source>
        <dbReference type="ARBA" id="ARBA00022842"/>
    </source>
</evidence>
<dbReference type="EMBL" id="ASHM01006612">
    <property type="protein sequence ID" value="PNY14132.1"/>
    <property type="molecule type" value="Genomic_DNA"/>
</dbReference>
<comment type="subunit">
    <text evidence="4">Monomer.</text>
</comment>
<evidence type="ECO:0000259" key="14">
    <source>
        <dbReference type="Pfam" id="PF02878"/>
    </source>
</evidence>
<evidence type="ECO:0000256" key="11">
    <source>
        <dbReference type="ARBA" id="ARBA00023277"/>
    </source>
</evidence>
<keyword evidence="6" id="KW-0313">Glucose metabolism</keyword>
<comment type="similarity">
    <text evidence="3">Belongs to the phosphohexose mutase family.</text>
</comment>
<proteinExistence type="inferred from homology"/>
<dbReference type="InterPro" id="IPR016055">
    <property type="entry name" value="A-D-PHexomutase_a/b/a-I/II/III"/>
</dbReference>
<organism evidence="17 18">
    <name type="scientific">Trifolium pratense</name>
    <name type="common">Red clover</name>
    <dbReference type="NCBI Taxonomy" id="57577"/>
    <lineage>
        <taxon>Eukaryota</taxon>
        <taxon>Viridiplantae</taxon>
        <taxon>Streptophyta</taxon>
        <taxon>Embryophyta</taxon>
        <taxon>Tracheophyta</taxon>
        <taxon>Spermatophyta</taxon>
        <taxon>Magnoliopsida</taxon>
        <taxon>eudicotyledons</taxon>
        <taxon>Gunneridae</taxon>
        <taxon>Pentapetalae</taxon>
        <taxon>rosids</taxon>
        <taxon>fabids</taxon>
        <taxon>Fabales</taxon>
        <taxon>Fabaceae</taxon>
        <taxon>Papilionoideae</taxon>
        <taxon>50 kb inversion clade</taxon>
        <taxon>NPAAA clade</taxon>
        <taxon>Hologalegina</taxon>
        <taxon>IRL clade</taxon>
        <taxon>Trifolieae</taxon>
        <taxon>Trifolium</taxon>
    </lineage>
</organism>
<keyword evidence="7" id="KW-0597">Phosphoprotein</keyword>
<reference evidence="17 18" key="1">
    <citation type="journal article" date="2014" name="Am. J. Bot.">
        <title>Genome assembly and annotation for red clover (Trifolium pratense; Fabaceae).</title>
        <authorList>
            <person name="Istvanek J."/>
            <person name="Jaros M."/>
            <person name="Krenek A."/>
            <person name="Repkova J."/>
        </authorList>
    </citation>
    <scope>NUCLEOTIDE SEQUENCE [LARGE SCALE GENOMIC DNA]</scope>
    <source>
        <strain evidence="18">cv. Tatra</strain>
        <tissue evidence="17">Young leaves</tissue>
    </source>
</reference>
<dbReference type="GO" id="GO:0004614">
    <property type="term" value="F:phosphoglucomutase activity"/>
    <property type="evidence" value="ECO:0007669"/>
    <property type="project" value="UniProtKB-EC"/>
</dbReference>
<comment type="catalytic activity">
    <reaction evidence="1">
        <text>alpha-D-glucose 1-phosphate = alpha-D-glucose 6-phosphate</text>
        <dbReference type="Rhea" id="RHEA:23536"/>
        <dbReference type="ChEBI" id="CHEBI:58225"/>
        <dbReference type="ChEBI" id="CHEBI:58601"/>
        <dbReference type="EC" id="5.4.2.2"/>
    </reaction>
</comment>
<evidence type="ECO:0000256" key="8">
    <source>
        <dbReference type="ARBA" id="ARBA00022723"/>
    </source>
</evidence>
<evidence type="ECO:0000259" key="15">
    <source>
        <dbReference type="Pfam" id="PF02879"/>
    </source>
</evidence>
<evidence type="ECO:0000256" key="13">
    <source>
        <dbReference type="ARBA" id="ARBA00049409"/>
    </source>
</evidence>
<dbReference type="InterPro" id="IPR005845">
    <property type="entry name" value="A-D-PHexomutase_a/b/a-II"/>
</dbReference>
<evidence type="ECO:0000256" key="6">
    <source>
        <dbReference type="ARBA" id="ARBA00022526"/>
    </source>
</evidence>
<dbReference type="CDD" id="cd03089">
    <property type="entry name" value="PMM_PGM"/>
    <property type="match status" value="1"/>
</dbReference>
<dbReference type="PANTHER" id="PTHR42946">
    <property type="entry name" value="PHOSPHOHEXOSE MUTASE"/>
    <property type="match status" value="1"/>
</dbReference>
<evidence type="ECO:0000256" key="12">
    <source>
        <dbReference type="ARBA" id="ARBA00049318"/>
    </source>
</evidence>
<evidence type="ECO:0000256" key="7">
    <source>
        <dbReference type="ARBA" id="ARBA00022553"/>
    </source>
</evidence>
<dbReference type="InterPro" id="IPR005841">
    <property type="entry name" value="Alpha-D-phosphohexomutase_SF"/>
</dbReference>
<sequence length="433" mass="46567">MFNSTLTKDEAFSCPVDGSIMITASHLPFNRNGFKFFTNGGGLGKPDIKDILERAANIYNQFTEESLTLSERVASLSTKTVDYMTVYTSDLVKAVRKAAGNIEKPLEGFHIVVDAGNGAGGFFAAKVLEPLGAITSGSQFLEPDGLFPNHIPNPEDKTAMKAITKAVLDNKADLGIIFDTDVDRSAAVDSTGREFNRNRLIALMAAIVLEEHPGTTIVTDSVTSDGLTTFIEKKLGGKHHRFKRGYKNVIDEAIRLNSTGEESHLAIETSGHGALKENNWLDDGAYLMVKILNKLASARASGVGGGSNVLTGLIEGLQEPAFSVELRLKINQNHPDLKGGSFREYGETVLKHLENSIGSDPNLQKAPVNFEGIRVSGYGGWFLLRLSLHDPVLPLNIEAPNNEGAVKLGLVVLAAVKEFAGLDTSALNKFVGS</sequence>
<dbReference type="FunFam" id="3.40.120.10:FF:000014">
    <property type="entry name" value="Phosphomannomutase/phosphoglucomutase isoform B"/>
    <property type="match status" value="1"/>
</dbReference>
<dbReference type="Pfam" id="PF02879">
    <property type="entry name" value="PGM_PMM_II"/>
    <property type="match status" value="1"/>
</dbReference>
<dbReference type="GO" id="GO:0009570">
    <property type="term" value="C:chloroplast stroma"/>
    <property type="evidence" value="ECO:0007669"/>
    <property type="project" value="TreeGrafter"/>
</dbReference>
<dbReference type="GO" id="GO:0046872">
    <property type="term" value="F:metal ion binding"/>
    <property type="evidence" value="ECO:0007669"/>
    <property type="project" value="UniProtKB-KW"/>
</dbReference>
<dbReference type="InterPro" id="IPR005846">
    <property type="entry name" value="A-D-PHexomutase_a/b/a-III"/>
</dbReference>
<keyword evidence="10" id="KW-0413">Isomerase</keyword>
<dbReference type="SUPFAM" id="SSF55957">
    <property type="entry name" value="Phosphoglucomutase, C-terminal domain"/>
    <property type="match status" value="1"/>
</dbReference>
<dbReference type="Gene3D" id="3.30.310.50">
    <property type="entry name" value="Alpha-D-phosphohexomutase, C-terminal domain"/>
    <property type="match status" value="1"/>
</dbReference>
<dbReference type="InterPro" id="IPR005844">
    <property type="entry name" value="A-D-PHexomutase_a/b/a-I"/>
</dbReference>
<dbReference type="SUPFAM" id="SSF53738">
    <property type="entry name" value="Phosphoglucomutase, first 3 domains"/>
    <property type="match status" value="3"/>
</dbReference>
<feature type="domain" description="Alpha-D-phosphohexomutase alpha/beta/alpha" evidence="15">
    <location>
        <begin position="92"/>
        <end position="192"/>
    </location>
</feature>
<keyword evidence="11" id="KW-0119">Carbohydrate metabolism</keyword>
<dbReference type="Pfam" id="PF02878">
    <property type="entry name" value="PGM_PMM_I"/>
    <property type="match status" value="1"/>
</dbReference>
<evidence type="ECO:0000313" key="17">
    <source>
        <dbReference type="EMBL" id="PNY14132.1"/>
    </source>
</evidence>
<comment type="cofactor">
    <cofactor evidence="2">
        <name>Mg(2+)</name>
        <dbReference type="ChEBI" id="CHEBI:18420"/>
    </cofactor>
</comment>
<name>A0A2K3PFR9_TRIPR</name>
<keyword evidence="9" id="KW-0460">Magnesium</keyword>
<feature type="domain" description="Alpha-D-phosphohexomutase alpha/beta/alpha" evidence="16">
    <location>
        <begin position="197"/>
        <end position="297"/>
    </location>
</feature>
<dbReference type="Pfam" id="PF02880">
    <property type="entry name" value="PGM_PMM_III"/>
    <property type="match status" value="1"/>
</dbReference>
<accession>A0A2K3PFR9</accession>
<dbReference type="EC" id="5.4.2.2" evidence="5"/>